<accession>A0ABW8JEB4</accession>
<reference evidence="1 2" key="1">
    <citation type="submission" date="2020-10" db="EMBL/GenBank/DDBJ databases">
        <title>Phylogeny of dyella-like bacteria.</title>
        <authorList>
            <person name="Fu J."/>
        </authorList>
    </citation>
    <scope>NUCLEOTIDE SEQUENCE [LARGE SCALE GENOMIC DNA]</scope>
    <source>
        <strain evidence="1 2">JP1</strain>
    </source>
</reference>
<gene>
    <name evidence="1" type="ORF">ISP15_03730</name>
</gene>
<proteinExistence type="predicted"/>
<keyword evidence="2" id="KW-1185">Reference proteome</keyword>
<protein>
    <submittedName>
        <fullName evidence="1">Short-chain dehydrogenase</fullName>
    </submittedName>
</protein>
<dbReference type="RefSeq" id="WP_404545234.1">
    <property type="nucleotide sequence ID" value="NZ_JADIKJ010000002.1"/>
</dbReference>
<dbReference type="Proteomes" id="UP001620461">
    <property type="component" value="Unassembled WGS sequence"/>
</dbReference>
<comment type="caution">
    <text evidence="1">The sequence shown here is derived from an EMBL/GenBank/DDBJ whole genome shotgun (WGS) entry which is preliminary data.</text>
</comment>
<evidence type="ECO:0000313" key="1">
    <source>
        <dbReference type="EMBL" id="MFK2899433.1"/>
    </source>
</evidence>
<dbReference type="EMBL" id="JADIKJ010000002">
    <property type="protein sequence ID" value="MFK2899433.1"/>
    <property type="molecule type" value="Genomic_DNA"/>
</dbReference>
<sequence>MARTSASLQSLQERLASSTQVAALAVDYRAGHAFSQALQARIDEAGVPDLVLAWIHDASIALRLAAQLAAYGQPLDFFHVLGSASASPNASLAQQRMAYDAMPALSYHQLVLGFVCEGPDSRWLDHDEIVQGVRHAIQAGDACQVIGVVEPWARRP</sequence>
<name>A0ABW8JEB4_9GAMM</name>
<evidence type="ECO:0000313" key="2">
    <source>
        <dbReference type="Proteomes" id="UP001620461"/>
    </source>
</evidence>
<organism evidence="1 2">
    <name type="scientific">Dyella jejuensis</name>
    <dbReference type="NCBI Taxonomy" id="1432009"/>
    <lineage>
        <taxon>Bacteria</taxon>
        <taxon>Pseudomonadati</taxon>
        <taxon>Pseudomonadota</taxon>
        <taxon>Gammaproteobacteria</taxon>
        <taxon>Lysobacterales</taxon>
        <taxon>Rhodanobacteraceae</taxon>
        <taxon>Dyella</taxon>
    </lineage>
</organism>